<dbReference type="InterPro" id="IPR048254">
    <property type="entry name" value="CDP_ALCOHOL_P_TRANSF_CS"/>
</dbReference>
<accession>A0AAV5R1A1</accession>
<dbReference type="PIRSF" id="PIRSF000848">
    <property type="entry name" value="CDP_diag_ino_3_P"/>
    <property type="match status" value="1"/>
</dbReference>
<evidence type="ECO:0000313" key="21">
    <source>
        <dbReference type="Proteomes" id="UP001378960"/>
    </source>
</evidence>
<dbReference type="InterPro" id="IPR014387">
    <property type="entry name" value="CDP_diag_ino_3_P_euk"/>
</dbReference>
<evidence type="ECO:0000256" key="7">
    <source>
        <dbReference type="ARBA" id="ARBA00022679"/>
    </source>
</evidence>
<proteinExistence type="inferred from homology"/>
<dbReference type="PANTHER" id="PTHR15362:SF4">
    <property type="entry name" value="CDP-DIACYLGLYCEROL--INOSITOL 3-PHOSPHATIDYLTRANSFERASE"/>
    <property type="match status" value="1"/>
</dbReference>
<dbReference type="GO" id="GO:0006661">
    <property type="term" value="P:phosphatidylinositol biosynthetic process"/>
    <property type="evidence" value="ECO:0007669"/>
    <property type="project" value="TreeGrafter"/>
</dbReference>
<dbReference type="Proteomes" id="UP001378960">
    <property type="component" value="Unassembled WGS sequence"/>
</dbReference>
<keyword evidence="16 17" id="KW-1208">Phospholipid metabolism</keyword>
<dbReference type="GO" id="GO:0046872">
    <property type="term" value="F:metal ion binding"/>
    <property type="evidence" value="ECO:0007669"/>
    <property type="project" value="UniProtKB-KW"/>
</dbReference>
<evidence type="ECO:0000256" key="10">
    <source>
        <dbReference type="ARBA" id="ARBA00022842"/>
    </source>
</evidence>
<dbReference type="InterPro" id="IPR043130">
    <property type="entry name" value="CDP-OH_PTrfase_TM_dom"/>
</dbReference>
<comment type="caution">
    <text evidence="20">The sequence shown here is derived from an EMBL/GenBank/DDBJ whole genome shotgun (WGS) entry which is preliminary data.</text>
</comment>
<comment type="subcellular location">
    <subcellularLocation>
        <location evidence="3">Membrane</location>
        <topology evidence="3">Multi-pass membrane protein</topology>
    </subcellularLocation>
</comment>
<dbReference type="Pfam" id="PF01066">
    <property type="entry name" value="CDP-OH_P_transf"/>
    <property type="match status" value="1"/>
</dbReference>
<dbReference type="GO" id="GO:0003881">
    <property type="term" value="F:CDP-diacylglycerol-inositol 3-phosphatidyltransferase activity"/>
    <property type="evidence" value="ECO:0007669"/>
    <property type="project" value="UniProtKB-UniRule"/>
</dbReference>
<keyword evidence="7 17" id="KW-0808">Transferase</keyword>
<dbReference type="PANTHER" id="PTHR15362">
    <property type="entry name" value="PHOSPHATIDYLINOSITOL SYNTHASE"/>
    <property type="match status" value="1"/>
</dbReference>
<dbReference type="Gene3D" id="1.20.120.1760">
    <property type="match status" value="1"/>
</dbReference>
<evidence type="ECO:0000256" key="18">
    <source>
        <dbReference type="RuleBase" id="RU003750"/>
    </source>
</evidence>
<evidence type="ECO:0000313" key="20">
    <source>
        <dbReference type="EMBL" id="GMM45020.1"/>
    </source>
</evidence>
<evidence type="ECO:0000256" key="3">
    <source>
        <dbReference type="ARBA" id="ARBA00004141"/>
    </source>
</evidence>
<evidence type="ECO:0000256" key="19">
    <source>
        <dbReference type="SAM" id="Phobius"/>
    </source>
</evidence>
<keyword evidence="10" id="KW-0460">Magnesium</keyword>
<name>A0AAV5R1A1_PICKL</name>
<comment type="cofactor">
    <cofactor evidence="2">
        <name>Mg(2+)</name>
        <dbReference type="ChEBI" id="CHEBI:18420"/>
    </cofactor>
</comment>
<reference evidence="20 21" key="1">
    <citation type="journal article" date="2023" name="Elife">
        <title>Identification of key yeast species and microbe-microbe interactions impacting larval growth of Drosophila in the wild.</title>
        <authorList>
            <person name="Mure A."/>
            <person name="Sugiura Y."/>
            <person name="Maeda R."/>
            <person name="Honda K."/>
            <person name="Sakurai N."/>
            <person name="Takahashi Y."/>
            <person name="Watada M."/>
            <person name="Katoh T."/>
            <person name="Gotoh A."/>
            <person name="Gotoh Y."/>
            <person name="Taniguchi I."/>
            <person name="Nakamura K."/>
            <person name="Hayashi T."/>
            <person name="Katayama T."/>
            <person name="Uemura T."/>
            <person name="Hattori Y."/>
        </authorList>
    </citation>
    <scope>NUCLEOTIDE SEQUENCE [LARGE SCALE GENOMIC DNA]</scope>
    <source>
        <strain evidence="20 21">PK-24</strain>
    </source>
</reference>
<evidence type="ECO:0000256" key="8">
    <source>
        <dbReference type="ARBA" id="ARBA00022692"/>
    </source>
</evidence>
<evidence type="ECO:0000256" key="12">
    <source>
        <dbReference type="ARBA" id="ARBA00023098"/>
    </source>
</evidence>
<dbReference type="GO" id="GO:0005794">
    <property type="term" value="C:Golgi apparatus"/>
    <property type="evidence" value="ECO:0007669"/>
    <property type="project" value="TreeGrafter"/>
</dbReference>
<keyword evidence="15" id="KW-0464">Manganese</keyword>
<comment type="cofactor">
    <cofactor evidence="1">
        <name>Mn(2+)</name>
        <dbReference type="ChEBI" id="CHEBI:29035"/>
    </cofactor>
</comment>
<keyword evidence="11 19" id="KW-1133">Transmembrane helix</keyword>
<dbReference type="PROSITE" id="PS00379">
    <property type="entry name" value="CDP_ALCOHOL_P_TRANSF"/>
    <property type="match status" value="1"/>
</dbReference>
<evidence type="ECO:0000256" key="17">
    <source>
        <dbReference type="PIRNR" id="PIRNR000848"/>
    </source>
</evidence>
<dbReference type="InterPro" id="IPR000462">
    <property type="entry name" value="CDP-OH_P_trans"/>
</dbReference>
<evidence type="ECO:0000256" key="5">
    <source>
        <dbReference type="ARBA" id="ARBA00013212"/>
    </source>
</evidence>
<feature type="transmembrane region" description="Helical" evidence="19">
    <location>
        <begin position="175"/>
        <end position="197"/>
    </location>
</feature>
<evidence type="ECO:0000256" key="16">
    <source>
        <dbReference type="ARBA" id="ARBA00023264"/>
    </source>
</evidence>
<evidence type="ECO:0000256" key="14">
    <source>
        <dbReference type="ARBA" id="ARBA00023209"/>
    </source>
</evidence>
<comment type="similarity">
    <text evidence="4 17 18">Belongs to the CDP-alcohol phosphatidyltransferase class-I family.</text>
</comment>
<evidence type="ECO:0000256" key="4">
    <source>
        <dbReference type="ARBA" id="ARBA00010441"/>
    </source>
</evidence>
<gene>
    <name evidence="20" type="ORF">DAPK24_015950</name>
</gene>
<dbReference type="EMBL" id="BTGB01000001">
    <property type="protein sequence ID" value="GMM45020.1"/>
    <property type="molecule type" value="Genomic_DNA"/>
</dbReference>
<dbReference type="GO" id="GO:0016020">
    <property type="term" value="C:membrane"/>
    <property type="evidence" value="ECO:0007669"/>
    <property type="project" value="UniProtKB-SubCell"/>
</dbReference>
<keyword evidence="21" id="KW-1185">Reference proteome</keyword>
<keyword evidence="14 17" id="KW-0594">Phospholipid biosynthesis</keyword>
<organism evidence="20 21">
    <name type="scientific">Pichia kluyveri</name>
    <name type="common">Yeast</name>
    <dbReference type="NCBI Taxonomy" id="36015"/>
    <lineage>
        <taxon>Eukaryota</taxon>
        <taxon>Fungi</taxon>
        <taxon>Dikarya</taxon>
        <taxon>Ascomycota</taxon>
        <taxon>Saccharomycotina</taxon>
        <taxon>Pichiomycetes</taxon>
        <taxon>Pichiales</taxon>
        <taxon>Pichiaceae</taxon>
        <taxon>Pichia</taxon>
    </lineage>
</organism>
<keyword evidence="8 19" id="KW-0812">Transmembrane</keyword>
<evidence type="ECO:0000256" key="6">
    <source>
        <dbReference type="ARBA" id="ARBA00022516"/>
    </source>
</evidence>
<evidence type="ECO:0000256" key="15">
    <source>
        <dbReference type="ARBA" id="ARBA00023211"/>
    </source>
</evidence>
<dbReference type="AlphaFoldDB" id="A0AAV5R1A1"/>
<feature type="transmembrane region" description="Helical" evidence="19">
    <location>
        <begin position="151"/>
        <end position="169"/>
    </location>
</feature>
<keyword evidence="13 17" id="KW-0472">Membrane</keyword>
<evidence type="ECO:0000256" key="11">
    <source>
        <dbReference type="ARBA" id="ARBA00022989"/>
    </source>
</evidence>
<evidence type="ECO:0000256" key="2">
    <source>
        <dbReference type="ARBA" id="ARBA00001946"/>
    </source>
</evidence>
<keyword evidence="9" id="KW-0479">Metal-binding</keyword>
<comment type="catalytic activity">
    <reaction evidence="17">
        <text>a CDP-1,2-diacyl-sn-glycerol + myo-inositol = a 1,2-diacyl-sn-glycero-3-phospho-(1D-myo-inositol) + CMP + H(+)</text>
        <dbReference type="Rhea" id="RHEA:11580"/>
        <dbReference type="ChEBI" id="CHEBI:15378"/>
        <dbReference type="ChEBI" id="CHEBI:17268"/>
        <dbReference type="ChEBI" id="CHEBI:57880"/>
        <dbReference type="ChEBI" id="CHEBI:58332"/>
        <dbReference type="ChEBI" id="CHEBI:60377"/>
        <dbReference type="EC" id="2.7.8.11"/>
    </reaction>
</comment>
<keyword evidence="12 17" id="KW-0443">Lipid metabolism</keyword>
<evidence type="ECO:0000256" key="9">
    <source>
        <dbReference type="ARBA" id="ARBA00022723"/>
    </source>
</evidence>
<evidence type="ECO:0000256" key="13">
    <source>
        <dbReference type="ARBA" id="ARBA00023136"/>
    </source>
</evidence>
<protein>
    <recommendedName>
        <fullName evidence="5 17">CDP-diacylglycerol--inositol 3-phosphatidyltransferase</fullName>
        <ecNumber evidence="5 17">2.7.8.11</ecNumber>
    </recommendedName>
</protein>
<dbReference type="FunFam" id="1.20.120.1760:FF:000003">
    <property type="entry name" value="CDP-diacylglycerol--inositol 3-phosphatidyltransferase"/>
    <property type="match status" value="1"/>
</dbReference>
<keyword evidence="6 17" id="KW-0444">Lipid biosynthesis</keyword>
<evidence type="ECO:0000256" key="1">
    <source>
        <dbReference type="ARBA" id="ARBA00001936"/>
    </source>
</evidence>
<feature type="transmembrane region" description="Helical" evidence="19">
    <location>
        <begin position="16"/>
        <end position="37"/>
    </location>
</feature>
<sequence>MASLTKVPNPVKPNDIFYFIPNLIGYSRVITLILSFFTMKNYPIITMGFLYSASCLLDAFDGYYARKYNQSTQFGAVLDMVTDRCSTCSLIVFLSVLYPDYFIAWQVLISLDLASHYVHMYSQIVSGSSSHKKLKEGTNWLLKLYYENRTFLFLVCALNELFYIALYLYHFDIFYFPGTSIDLAFWLIIVCTPVWFFKQVCNVIQLVNACQILAELDAKKINSEKKAN</sequence>
<dbReference type="EC" id="2.7.8.11" evidence="5 17"/>